<keyword evidence="5" id="KW-0029">Amino-acid transport</keyword>
<evidence type="ECO:0000256" key="3">
    <source>
        <dbReference type="ARBA" id="ARBA00022475"/>
    </source>
</evidence>
<keyword evidence="2 8" id="KW-0813">Transport</keyword>
<evidence type="ECO:0000313" key="10">
    <source>
        <dbReference type="EMBL" id="KEQ31866.1"/>
    </source>
</evidence>
<dbReference type="PATRIC" id="fig|28037.99.peg.1536"/>
<organism evidence="10 11">
    <name type="scientific">Streptococcus mitis</name>
    <dbReference type="NCBI Taxonomy" id="28037"/>
    <lineage>
        <taxon>Bacteria</taxon>
        <taxon>Bacillati</taxon>
        <taxon>Bacillota</taxon>
        <taxon>Bacilli</taxon>
        <taxon>Lactobacillales</taxon>
        <taxon>Streptococcaceae</taxon>
        <taxon>Streptococcus</taxon>
        <taxon>Streptococcus mitis group</taxon>
    </lineage>
</organism>
<dbReference type="PROSITE" id="PS50928">
    <property type="entry name" value="ABC_TM1"/>
    <property type="match status" value="1"/>
</dbReference>
<name>A0A081PME3_STRMT</name>
<protein>
    <submittedName>
        <fullName evidence="10">Amino ABC transporter, permease, 3-TM region, His/Glu/Gln/Arg/opine family domain protein</fullName>
    </submittedName>
</protein>
<feature type="transmembrane region" description="Helical" evidence="8">
    <location>
        <begin position="20"/>
        <end position="46"/>
    </location>
</feature>
<feature type="transmembrane region" description="Helical" evidence="8">
    <location>
        <begin position="170"/>
        <end position="188"/>
    </location>
</feature>
<dbReference type="PANTHER" id="PTHR30614:SF0">
    <property type="entry name" value="L-CYSTINE TRANSPORT SYSTEM PERMEASE PROTEIN TCYL"/>
    <property type="match status" value="1"/>
</dbReference>
<dbReference type="AlphaFoldDB" id="A0A081PME3"/>
<keyword evidence="6 8" id="KW-1133">Transmembrane helix</keyword>
<dbReference type="InterPro" id="IPR043429">
    <property type="entry name" value="ArtM/GltK/GlnP/TcyL/YhdX-like"/>
</dbReference>
<evidence type="ECO:0000259" key="9">
    <source>
        <dbReference type="PROSITE" id="PS50928"/>
    </source>
</evidence>
<dbReference type="Proteomes" id="UP000028093">
    <property type="component" value="Unassembled WGS sequence"/>
</dbReference>
<feature type="transmembrane region" description="Helical" evidence="8">
    <location>
        <begin position="98"/>
        <end position="116"/>
    </location>
</feature>
<dbReference type="GO" id="GO:0006865">
    <property type="term" value="P:amino acid transport"/>
    <property type="evidence" value="ECO:0007669"/>
    <property type="project" value="UniProtKB-KW"/>
</dbReference>
<evidence type="ECO:0000256" key="8">
    <source>
        <dbReference type="RuleBase" id="RU363032"/>
    </source>
</evidence>
<evidence type="ECO:0000256" key="2">
    <source>
        <dbReference type="ARBA" id="ARBA00022448"/>
    </source>
</evidence>
<reference evidence="10 11" key="1">
    <citation type="submission" date="2014-05" db="EMBL/GenBank/DDBJ databases">
        <authorList>
            <person name="Daugherty S.C."/>
            <person name="Tallon L.J."/>
            <person name="Sadzewicz L."/>
            <person name="Kilian M."/>
            <person name="Tettelin H."/>
        </authorList>
    </citation>
    <scope>NUCLEOTIDE SEQUENCE [LARGE SCALE GENOMIC DNA]</scope>
    <source>
        <strain evidence="10 11">SK1126</strain>
    </source>
</reference>
<keyword evidence="3" id="KW-1003">Cell membrane</keyword>
<evidence type="ECO:0000256" key="4">
    <source>
        <dbReference type="ARBA" id="ARBA00022692"/>
    </source>
</evidence>
<dbReference type="NCBIfam" id="TIGR01726">
    <property type="entry name" value="HEQRo_perm_3TM"/>
    <property type="match status" value="1"/>
</dbReference>
<dbReference type="CDD" id="cd06261">
    <property type="entry name" value="TM_PBP2"/>
    <property type="match status" value="1"/>
</dbReference>
<dbReference type="GO" id="GO:0043190">
    <property type="term" value="C:ATP-binding cassette (ABC) transporter complex"/>
    <property type="evidence" value="ECO:0007669"/>
    <property type="project" value="InterPro"/>
</dbReference>
<sequence>MVSYDFSRVFQFLPTLWQALPMTLSVLFFTTILGSLFGGLLAWAQVGEDKTFAGLSKGYIFTLRCTPPIVLLFLVFYGLPEFLKWWLNLDINNWSKTVFVLFTMVLLFAAIIAEVFKASYQAIPKGQMEAGVSIGLTPSQTFWRIIFPQAFQVALPNMTTAILNLMRDAALAYTIGFVDVMGAGNLLISRNLGNYSLETYTAVAILYWGVALVVSFLSCLLEKSLETKGR</sequence>
<feature type="transmembrane region" description="Helical" evidence="8">
    <location>
        <begin position="58"/>
        <end position="78"/>
    </location>
</feature>
<accession>A0A081PME3</accession>
<dbReference type="InterPro" id="IPR035906">
    <property type="entry name" value="MetI-like_sf"/>
</dbReference>
<comment type="similarity">
    <text evidence="8">Belongs to the binding-protein-dependent transport system permease family.</text>
</comment>
<dbReference type="GO" id="GO:0022857">
    <property type="term" value="F:transmembrane transporter activity"/>
    <property type="evidence" value="ECO:0007669"/>
    <property type="project" value="InterPro"/>
</dbReference>
<keyword evidence="7 8" id="KW-0472">Membrane</keyword>
<evidence type="ECO:0000256" key="6">
    <source>
        <dbReference type="ARBA" id="ARBA00022989"/>
    </source>
</evidence>
<dbReference type="PANTHER" id="PTHR30614">
    <property type="entry name" value="MEMBRANE COMPONENT OF AMINO ACID ABC TRANSPORTER"/>
    <property type="match status" value="1"/>
</dbReference>
<dbReference type="EMBL" id="JPFT01000009">
    <property type="protein sequence ID" value="KEQ31866.1"/>
    <property type="molecule type" value="Genomic_DNA"/>
</dbReference>
<evidence type="ECO:0000256" key="1">
    <source>
        <dbReference type="ARBA" id="ARBA00004651"/>
    </source>
</evidence>
<proteinExistence type="inferred from homology"/>
<dbReference type="InterPro" id="IPR000515">
    <property type="entry name" value="MetI-like"/>
</dbReference>
<evidence type="ECO:0000256" key="7">
    <source>
        <dbReference type="ARBA" id="ARBA00023136"/>
    </source>
</evidence>
<gene>
    <name evidence="10" type="ORF">SK1126_1625</name>
</gene>
<dbReference type="SUPFAM" id="SSF161098">
    <property type="entry name" value="MetI-like"/>
    <property type="match status" value="1"/>
</dbReference>
<evidence type="ECO:0000256" key="5">
    <source>
        <dbReference type="ARBA" id="ARBA00022970"/>
    </source>
</evidence>
<evidence type="ECO:0000313" key="11">
    <source>
        <dbReference type="Proteomes" id="UP000028093"/>
    </source>
</evidence>
<dbReference type="InterPro" id="IPR010065">
    <property type="entry name" value="AA_ABC_transptr_permease_3TM"/>
</dbReference>
<comment type="subcellular location">
    <subcellularLocation>
        <location evidence="1 8">Cell membrane</location>
        <topology evidence="1 8">Multi-pass membrane protein</topology>
    </subcellularLocation>
</comment>
<comment type="caution">
    <text evidence="10">The sequence shown here is derived from an EMBL/GenBank/DDBJ whole genome shotgun (WGS) entry which is preliminary data.</text>
</comment>
<feature type="transmembrane region" description="Helical" evidence="8">
    <location>
        <begin position="200"/>
        <end position="221"/>
    </location>
</feature>
<dbReference type="Pfam" id="PF00528">
    <property type="entry name" value="BPD_transp_1"/>
    <property type="match status" value="1"/>
</dbReference>
<dbReference type="RefSeq" id="WP_033682373.1">
    <property type="nucleotide sequence ID" value="NZ_JPFT01000009.1"/>
</dbReference>
<feature type="domain" description="ABC transmembrane type-1" evidence="9">
    <location>
        <begin position="20"/>
        <end position="218"/>
    </location>
</feature>
<dbReference type="Gene3D" id="1.10.3720.10">
    <property type="entry name" value="MetI-like"/>
    <property type="match status" value="1"/>
</dbReference>
<keyword evidence="4 8" id="KW-0812">Transmembrane</keyword>